<evidence type="ECO:0000313" key="1">
    <source>
        <dbReference type="EMBL" id="GCC40576.1"/>
    </source>
</evidence>
<dbReference type="OrthoDB" id="10042846at2759"/>
<accession>A0A401TD37</accession>
<proteinExistence type="predicted"/>
<keyword evidence="2" id="KW-1185">Reference proteome</keyword>
<gene>
    <name evidence="1" type="ORF">chiPu_0024940</name>
</gene>
<comment type="caution">
    <text evidence="1">The sequence shown here is derived from an EMBL/GenBank/DDBJ whole genome shotgun (WGS) entry which is preliminary data.</text>
</comment>
<organism evidence="1 2">
    <name type="scientific">Chiloscyllium punctatum</name>
    <name type="common">Brownbanded bambooshark</name>
    <name type="synonym">Hemiscyllium punctatum</name>
    <dbReference type="NCBI Taxonomy" id="137246"/>
    <lineage>
        <taxon>Eukaryota</taxon>
        <taxon>Metazoa</taxon>
        <taxon>Chordata</taxon>
        <taxon>Craniata</taxon>
        <taxon>Vertebrata</taxon>
        <taxon>Chondrichthyes</taxon>
        <taxon>Elasmobranchii</taxon>
        <taxon>Galeomorphii</taxon>
        <taxon>Galeoidea</taxon>
        <taxon>Orectolobiformes</taxon>
        <taxon>Hemiscylliidae</taxon>
        <taxon>Chiloscyllium</taxon>
    </lineage>
</organism>
<evidence type="ECO:0000313" key="2">
    <source>
        <dbReference type="Proteomes" id="UP000287033"/>
    </source>
</evidence>
<feature type="non-terminal residue" evidence="1">
    <location>
        <position position="1"/>
    </location>
</feature>
<name>A0A401TD37_CHIPU</name>
<dbReference type="AlphaFoldDB" id="A0A401TD37"/>
<dbReference type="EMBL" id="BEZZ01049194">
    <property type="protein sequence ID" value="GCC40576.1"/>
    <property type="molecule type" value="Genomic_DNA"/>
</dbReference>
<dbReference type="Proteomes" id="UP000287033">
    <property type="component" value="Unassembled WGS sequence"/>
</dbReference>
<protein>
    <submittedName>
        <fullName evidence="1">Uncharacterized protein</fullName>
    </submittedName>
</protein>
<sequence>KEVKEAEGTCEDNATKPKEFLCTNNEASKDNNSSQNAQAISKFVANVEQANSLQTDKTMAVSTLSQVSDGLFRHLGERDNEKDQLEAKRLQWKKELGT</sequence>
<reference evidence="1 2" key="1">
    <citation type="journal article" date="2018" name="Nat. Ecol. Evol.">
        <title>Shark genomes provide insights into elasmobranch evolution and the origin of vertebrates.</title>
        <authorList>
            <person name="Hara Y"/>
            <person name="Yamaguchi K"/>
            <person name="Onimaru K"/>
            <person name="Kadota M"/>
            <person name="Koyanagi M"/>
            <person name="Keeley SD"/>
            <person name="Tatsumi K"/>
            <person name="Tanaka K"/>
            <person name="Motone F"/>
            <person name="Kageyama Y"/>
            <person name="Nozu R"/>
            <person name="Adachi N"/>
            <person name="Nishimura O"/>
            <person name="Nakagawa R"/>
            <person name="Tanegashima C"/>
            <person name="Kiyatake I"/>
            <person name="Matsumoto R"/>
            <person name="Murakumo K"/>
            <person name="Nishida K"/>
            <person name="Terakita A"/>
            <person name="Kuratani S"/>
            <person name="Sato K"/>
            <person name="Hyodo S Kuraku.S."/>
        </authorList>
    </citation>
    <scope>NUCLEOTIDE SEQUENCE [LARGE SCALE GENOMIC DNA]</scope>
</reference>